<dbReference type="Proteomes" id="UP000623776">
    <property type="component" value="Unassembled WGS sequence"/>
</dbReference>
<dbReference type="SUPFAM" id="SSF141371">
    <property type="entry name" value="PilZ domain-like"/>
    <property type="match status" value="1"/>
</dbReference>
<accession>A0A8H9I3C7</accession>
<protein>
    <recommendedName>
        <fullName evidence="2">HD-GYP domain-containing protein</fullName>
    </recommendedName>
</protein>
<evidence type="ECO:0000256" key="1">
    <source>
        <dbReference type="SAM" id="MobiDB-lite"/>
    </source>
</evidence>
<dbReference type="InterPro" id="IPR037522">
    <property type="entry name" value="HD_GYP_dom"/>
</dbReference>
<name>A0A8H9I3C7_9GAMM</name>
<dbReference type="PANTHER" id="PTHR43155">
    <property type="entry name" value="CYCLIC DI-GMP PHOSPHODIESTERASE PA4108-RELATED"/>
    <property type="match status" value="1"/>
</dbReference>
<comment type="caution">
    <text evidence="3">The sequence shown here is derived from an EMBL/GenBank/DDBJ whole genome shotgun (WGS) entry which is preliminary data.</text>
</comment>
<feature type="domain" description="HD-GYP" evidence="2">
    <location>
        <begin position="282"/>
        <end position="478"/>
    </location>
</feature>
<proteinExistence type="predicted"/>
<dbReference type="PANTHER" id="PTHR43155:SF2">
    <property type="entry name" value="CYCLIC DI-GMP PHOSPHODIESTERASE PA4108"/>
    <property type="match status" value="1"/>
</dbReference>
<dbReference type="Pfam" id="PF07238">
    <property type="entry name" value="PilZ"/>
    <property type="match status" value="1"/>
</dbReference>
<evidence type="ECO:0000313" key="4">
    <source>
        <dbReference type="Proteomes" id="UP000623776"/>
    </source>
</evidence>
<evidence type="ECO:0000259" key="2">
    <source>
        <dbReference type="PROSITE" id="PS51832"/>
    </source>
</evidence>
<dbReference type="Pfam" id="PF13487">
    <property type="entry name" value="HD_5"/>
    <property type="match status" value="1"/>
</dbReference>
<dbReference type="PROSITE" id="PS51832">
    <property type="entry name" value="HD_GYP"/>
    <property type="match status" value="1"/>
</dbReference>
<feature type="compositionally biased region" description="Basic and acidic residues" evidence="1">
    <location>
        <begin position="224"/>
        <end position="239"/>
    </location>
</feature>
<reference evidence="4" key="1">
    <citation type="journal article" date="2019" name="Int. J. Syst. Evol. Microbiol.">
        <title>The Global Catalogue of Microorganisms (GCM) 10K type strain sequencing project: providing services to taxonomists for standard genome sequencing and annotation.</title>
        <authorList>
            <consortium name="The Broad Institute Genomics Platform"/>
            <consortium name="The Broad Institute Genome Sequencing Center for Infectious Disease"/>
            <person name="Wu L."/>
            <person name="Ma J."/>
        </authorList>
    </citation>
    <scope>NUCLEOTIDE SEQUENCE [LARGE SCALE GENOMIC DNA]</scope>
    <source>
        <strain evidence="4">KCTC 22154</strain>
    </source>
</reference>
<dbReference type="GO" id="GO:0008081">
    <property type="term" value="F:phosphoric diester hydrolase activity"/>
    <property type="evidence" value="ECO:0007669"/>
    <property type="project" value="UniProtKB-ARBA"/>
</dbReference>
<gene>
    <name evidence="3" type="ORF">GCM10007157_09220</name>
</gene>
<evidence type="ECO:0000313" key="3">
    <source>
        <dbReference type="EMBL" id="GGW21663.1"/>
    </source>
</evidence>
<dbReference type="SMART" id="SM00471">
    <property type="entry name" value="HDc"/>
    <property type="match status" value="1"/>
</dbReference>
<dbReference type="InterPro" id="IPR003607">
    <property type="entry name" value="HD/PDEase_dom"/>
</dbReference>
<dbReference type="GO" id="GO:0035438">
    <property type="term" value="F:cyclic-di-GMP binding"/>
    <property type="evidence" value="ECO:0007669"/>
    <property type="project" value="InterPro"/>
</dbReference>
<feature type="compositionally biased region" description="Basic and acidic residues" evidence="1">
    <location>
        <begin position="207"/>
        <end position="216"/>
    </location>
</feature>
<dbReference type="Gene3D" id="1.10.3210.10">
    <property type="entry name" value="Hypothetical protein af1432"/>
    <property type="match status" value="1"/>
</dbReference>
<sequence length="534" mass="60265">MSLCLDAPEARPEPIVLMEQHEGETLVMDLSSVDYLLYRLEQGERFFLRGQSQGKVIRTPLLVLTETRRSGGRYLCCSDYPESVDVLQRRESYRAELRMGMVVSATVYGDGEEGVQGELRDLSQEGCQLELPLAASGVLTETSEPMRLVFAFPDGTQFEVHAVARHQKTDAERHLLRVGFRFAGCTSEQERQIWYFVCEIEREASRYKKGSQDERQPSPLFEQPGKRTPDSEHVGRRDIRRYATPTARRLVKVAAYLDAQLLMLQQGHDVDSRQLSRNADRILQLHEEDREALLFASRCLSMEPLLVRHGIAVAIHLLDLVGGNMPRDVRKAIVASGLVHDLGKALIPQVVFKAPNFEPNHRHVLSEHVSLLLARLNTCQWLSATVAQAVIGGINERLDGSGYPDGLTGEDITELAKASAVVDVVEAMRRDRPDRPARTAQQIYRHLLSHPHQFDARWIKRYIEHFRTLPIGSLVYFASEQMGWIVRLDDNGAPFEVVLTQQAEPPVRESLLGVVRGDVLERLGKPMREVAVST</sequence>
<dbReference type="Gene3D" id="2.40.10.220">
    <property type="entry name" value="predicted glycosyltransferase like domains"/>
    <property type="match status" value="1"/>
</dbReference>
<keyword evidence="4" id="KW-1185">Reference proteome</keyword>
<dbReference type="SUPFAM" id="SSF109604">
    <property type="entry name" value="HD-domain/PDEase-like"/>
    <property type="match status" value="1"/>
</dbReference>
<organism evidence="3 4">
    <name type="scientific">Vreelandella hamiltonii</name>
    <dbReference type="NCBI Taxonomy" id="502829"/>
    <lineage>
        <taxon>Bacteria</taxon>
        <taxon>Pseudomonadati</taxon>
        <taxon>Pseudomonadota</taxon>
        <taxon>Gammaproteobacteria</taxon>
        <taxon>Oceanospirillales</taxon>
        <taxon>Halomonadaceae</taxon>
        <taxon>Vreelandella</taxon>
    </lineage>
</organism>
<dbReference type="InterPro" id="IPR009875">
    <property type="entry name" value="PilZ_domain"/>
</dbReference>
<feature type="region of interest" description="Disordered" evidence="1">
    <location>
        <begin position="207"/>
        <end position="239"/>
    </location>
</feature>
<dbReference type="EMBL" id="BMXN01000004">
    <property type="protein sequence ID" value="GGW21663.1"/>
    <property type="molecule type" value="Genomic_DNA"/>
</dbReference>
<dbReference type="AlphaFoldDB" id="A0A8H9I3C7"/>
<dbReference type="CDD" id="cd00077">
    <property type="entry name" value="HDc"/>
    <property type="match status" value="1"/>
</dbReference>